<protein>
    <submittedName>
        <fullName evidence="2">1,4-alpha-glucan-branching protein</fullName>
    </submittedName>
</protein>
<dbReference type="InterPro" id="IPR013783">
    <property type="entry name" value="Ig-like_fold"/>
</dbReference>
<dbReference type="AlphaFoldDB" id="A0AA37SZT0"/>
<proteinExistence type="predicted"/>
<dbReference type="GO" id="GO:0004553">
    <property type="term" value="F:hydrolase activity, hydrolyzing O-glycosyl compounds"/>
    <property type="evidence" value="ECO:0007669"/>
    <property type="project" value="InterPro"/>
</dbReference>
<sequence length="102" mass="11703">MSFKKSYLKTKPICKVTFKITSEEAKKAREVKLVGDFNTWDEAAKPMKRLKNGGFTQTVDLPVEQSYQFRYLIDDEAWENDWNADAYVPNGMSGDDNSVVQV</sequence>
<reference evidence="2" key="1">
    <citation type="journal article" date="2014" name="Int. J. Syst. Evol. Microbiol.">
        <title>Complete genome sequence of Corynebacterium casei LMG S-19264T (=DSM 44701T), isolated from a smear-ripened cheese.</title>
        <authorList>
            <consortium name="US DOE Joint Genome Institute (JGI-PGF)"/>
            <person name="Walter F."/>
            <person name="Albersmeier A."/>
            <person name="Kalinowski J."/>
            <person name="Ruckert C."/>
        </authorList>
    </citation>
    <scope>NUCLEOTIDE SEQUENCE</scope>
    <source>
        <strain evidence="2">NBRC 110023</strain>
    </source>
</reference>
<keyword evidence="3" id="KW-1185">Reference proteome</keyword>
<dbReference type="GO" id="GO:2001070">
    <property type="term" value="F:starch binding"/>
    <property type="evidence" value="ECO:0007669"/>
    <property type="project" value="InterPro"/>
</dbReference>
<reference evidence="2" key="2">
    <citation type="submission" date="2023-01" db="EMBL/GenBank/DDBJ databases">
        <title>Draft genome sequence of Agaribacter marinus strain NBRC 110023.</title>
        <authorList>
            <person name="Sun Q."/>
            <person name="Mori K."/>
        </authorList>
    </citation>
    <scope>NUCLEOTIDE SEQUENCE</scope>
    <source>
        <strain evidence="2">NBRC 110023</strain>
    </source>
</reference>
<dbReference type="SUPFAM" id="SSF81296">
    <property type="entry name" value="E set domains"/>
    <property type="match status" value="1"/>
</dbReference>
<evidence type="ECO:0000313" key="2">
    <source>
        <dbReference type="EMBL" id="GLR69623.1"/>
    </source>
</evidence>
<dbReference type="Gene3D" id="2.60.40.10">
    <property type="entry name" value="Immunoglobulins"/>
    <property type="match status" value="1"/>
</dbReference>
<dbReference type="CDD" id="cd07184">
    <property type="entry name" value="E_set_Isoamylase_like_N"/>
    <property type="match status" value="1"/>
</dbReference>
<dbReference type="RefSeq" id="WP_284215945.1">
    <property type="nucleotide sequence ID" value="NZ_BSOT01000005.1"/>
</dbReference>
<feature type="domain" description="CBM20" evidence="1">
    <location>
        <begin position="8"/>
        <end position="102"/>
    </location>
</feature>
<comment type="caution">
    <text evidence="2">The sequence shown here is derived from an EMBL/GenBank/DDBJ whole genome shotgun (WGS) entry which is preliminary data.</text>
</comment>
<dbReference type="PROSITE" id="PS51166">
    <property type="entry name" value="CBM20"/>
    <property type="match status" value="1"/>
</dbReference>
<dbReference type="InterPro" id="IPR014756">
    <property type="entry name" value="Ig_E-set"/>
</dbReference>
<evidence type="ECO:0000313" key="3">
    <source>
        <dbReference type="Proteomes" id="UP001156601"/>
    </source>
</evidence>
<dbReference type="EMBL" id="BSOT01000005">
    <property type="protein sequence ID" value="GLR69623.1"/>
    <property type="molecule type" value="Genomic_DNA"/>
</dbReference>
<accession>A0AA37SZT0</accession>
<dbReference type="InterPro" id="IPR002044">
    <property type="entry name" value="CBM20"/>
</dbReference>
<dbReference type="Pfam" id="PF02922">
    <property type="entry name" value="CBM_48"/>
    <property type="match status" value="1"/>
</dbReference>
<dbReference type="GO" id="GO:0005975">
    <property type="term" value="P:carbohydrate metabolic process"/>
    <property type="evidence" value="ECO:0007669"/>
    <property type="project" value="InterPro"/>
</dbReference>
<evidence type="ECO:0000259" key="1">
    <source>
        <dbReference type="PROSITE" id="PS51166"/>
    </source>
</evidence>
<name>A0AA37SZT0_9ALTE</name>
<organism evidence="2 3">
    <name type="scientific">Agaribacter marinus</name>
    <dbReference type="NCBI Taxonomy" id="1431249"/>
    <lineage>
        <taxon>Bacteria</taxon>
        <taxon>Pseudomonadati</taxon>
        <taxon>Pseudomonadota</taxon>
        <taxon>Gammaproteobacteria</taxon>
        <taxon>Alteromonadales</taxon>
        <taxon>Alteromonadaceae</taxon>
        <taxon>Agaribacter</taxon>
    </lineage>
</organism>
<gene>
    <name evidence="2" type="ORF">GCM10007852_05310</name>
</gene>
<dbReference type="InterPro" id="IPR004193">
    <property type="entry name" value="Glyco_hydro_13_N"/>
</dbReference>
<dbReference type="Proteomes" id="UP001156601">
    <property type="component" value="Unassembled WGS sequence"/>
</dbReference>